<sequence length="87" mass="9586">MQQCRIRPSRRKEAAAMIKGNVEASAAFWDSGYYGRRTAMARVGVGTEFWPVGNKFLPPPPSQTEGGGRPGEVFATARRKTIAINHH</sequence>
<evidence type="ECO:0000313" key="4">
    <source>
        <dbReference type="Proteomes" id="UP000639772"/>
    </source>
</evidence>
<evidence type="ECO:0000313" key="2">
    <source>
        <dbReference type="EMBL" id="KAG0495101.1"/>
    </source>
</evidence>
<reference evidence="3 4" key="1">
    <citation type="journal article" date="2020" name="Nat. Food">
        <title>A phased Vanilla planifolia genome enables genetic improvement of flavour and production.</title>
        <authorList>
            <person name="Hasing T."/>
            <person name="Tang H."/>
            <person name="Brym M."/>
            <person name="Khazi F."/>
            <person name="Huang T."/>
            <person name="Chambers A.H."/>
        </authorList>
    </citation>
    <scope>NUCLEOTIDE SEQUENCE [LARGE SCALE GENOMIC DNA]</scope>
    <source>
        <tissue evidence="2">Leaf</tissue>
    </source>
</reference>
<dbReference type="EMBL" id="JADCNM010000002">
    <property type="protein sequence ID" value="KAG0495101.1"/>
    <property type="molecule type" value="Genomic_DNA"/>
</dbReference>
<comment type="caution">
    <text evidence="2">The sequence shown here is derived from an EMBL/GenBank/DDBJ whole genome shotgun (WGS) entry which is preliminary data.</text>
</comment>
<dbReference type="AlphaFoldDB" id="A0A835VG08"/>
<keyword evidence="3" id="KW-1185">Reference proteome</keyword>
<name>A0A835VG08_VANPL</name>
<protein>
    <submittedName>
        <fullName evidence="2">Uncharacterized protein</fullName>
    </submittedName>
</protein>
<organism evidence="2 4">
    <name type="scientific">Vanilla planifolia</name>
    <name type="common">Vanilla</name>
    <dbReference type="NCBI Taxonomy" id="51239"/>
    <lineage>
        <taxon>Eukaryota</taxon>
        <taxon>Viridiplantae</taxon>
        <taxon>Streptophyta</taxon>
        <taxon>Embryophyta</taxon>
        <taxon>Tracheophyta</taxon>
        <taxon>Spermatophyta</taxon>
        <taxon>Magnoliopsida</taxon>
        <taxon>Liliopsida</taxon>
        <taxon>Asparagales</taxon>
        <taxon>Orchidaceae</taxon>
        <taxon>Vanilloideae</taxon>
        <taxon>Vanilleae</taxon>
        <taxon>Vanilla</taxon>
    </lineage>
</organism>
<evidence type="ECO:0000313" key="3">
    <source>
        <dbReference type="Proteomes" id="UP000636800"/>
    </source>
</evidence>
<dbReference type="Proteomes" id="UP000639772">
    <property type="component" value="Unassembled WGS sequence"/>
</dbReference>
<dbReference type="Proteomes" id="UP000636800">
    <property type="component" value="Chromosome 2"/>
</dbReference>
<proteinExistence type="predicted"/>
<accession>A0A835VG08</accession>
<evidence type="ECO:0000313" key="1">
    <source>
        <dbReference type="EMBL" id="KAG0493013.1"/>
    </source>
</evidence>
<gene>
    <name evidence="2" type="ORF">HPP92_006095</name>
    <name evidence="1" type="ORF">HPP92_006411</name>
</gene>
<dbReference type="EMBL" id="JADCNL010000002">
    <property type="protein sequence ID" value="KAG0493013.1"/>
    <property type="molecule type" value="Genomic_DNA"/>
</dbReference>